<sequence length="301" mass="33525">MDMDHAHTLSLPNGDVVKKPFLIGVAGGTASGKSTVCKKIMTELGQTDMDHTQRQVVTISQDSFYRELTAAEKAKAFQGLYNFDHPDAFDEQLMYDTLEAILKGVKVEIPGYDYKTNSLDYENKLTIYPADVVLFEGILVFYFPKIRDLFHMKLFVDTDSDTRLARRVPRDINERGRDLDAVLTQYMTFVKPAFEEFCSPTKKFADVIIPRGADNTVAIDLIVQHIRDLLNSQSSSRKGSSSNIQINMNVDLQKNNETGGKKSGLVVKIPHTPTTASNSSCSSASTITPTNIKMGSFSRPH</sequence>
<dbReference type="Pfam" id="PF00485">
    <property type="entry name" value="PRK"/>
    <property type="match status" value="1"/>
</dbReference>
<dbReference type="VEuPathDB" id="VectorBase:MDOA014394"/>
<feature type="domain" description="Phosphoribulokinase/uridine kinase" evidence="11">
    <location>
        <begin position="22"/>
        <end position="217"/>
    </location>
</feature>
<evidence type="ECO:0000256" key="2">
    <source>
        <dbReference type="ARBA" id="ARBA00004784"/>
    </source>
</evidence>
<organism evidence="12">
    <name type="scientific">Musca domestica</name>
    <name type="common">House fly</name>
    <dbReference type="NCBI Taxonomy" id="7370"/>
    <lineage>
        <taxon>Eukaryota</taxon>
        <taxon>Metazoa</taxon>
        <taxon>Ecdysozoa</taxon>
        <taxon>Arthropoda</taxon>
        <taxon>Hexapoda</taxon>
        <taxon>Insecta</taxon>
        <taxon>Pterygota</taxon>
        <taxon>Neoptera</taxon>
        <taxon>Endopterygota</taxon>
        <taxon>Diptera</taxon>
        <taxon>Brachycera</taxon>
        <taxon>Muscomorpha</taxon>
        <taxon>Muscoidea</taxon>
        <taxon>Muscidae</taxon>
        <taxon>Musca</taxon>
    </lineage>
</organism>
<evidence type="ECO:0000256" key="6">
    <source>
        <dbReference type="ARBA" id="ARBA00022741"/>
    </source>
</evidence>
<comment type="similarity">
    <text evidence="3">Belongs to the uridine kinase family.</text>
</comment>
<evidence type="ECO:0000256" key="10">
    <source>
        <dbReference type="ARBA" id="ARBA00048909"/>
    </source>
</evidence>
<protein>
    <recommendedName>
        <fullName evidence="4">uridine/cytidine kinase</fullName>
        <ecNumber evidence="4">2.7.1.48</ecNumber>
    </recommendedName>
</protein>
<proteinExistence type="inferred from homology"/>
<evidence type="ECO:0000256" key="1">
    <source>
        <dbReference type="ARBA" id="ARBA00004690"/>
    </source>
</evidence>
<keyword evidence="8" id="KW-0067">ATP-binding</keyword>
<evidence type="ECO:0000256" key="5">
    <source>
        <dbReference type="ARBA" id="ARBA00022679"/>
    </source>
</evidence>
<gene>
    <name evidence="12" type="primary">101890776</name>
    <name evidence="14" type="synonym">LOC101890776</name>
</gene>
<evidence type="ECO:0000313" key="13">
    <source>
        <dbReference type="Proteomes" id="UP001652621"/>
    </source>
</evidence>
<dbReference type="Proteomes" id="UP001652621">
    <property type="component" value="Unplaced"/>
</dbReference>
<dbReference type="Gene3D" id="3.40.50.300">
    <property type="entry name" value="P-loop containing nucleotide triphosphate hydrolases"/>
    <property type="match status" value="1"/>
</dbReference>
<name>A0A1I8NEL0_MUSDO</name>
<reference evidence="12" key="1">
    <citation type="submission" date="2020-05" db="UniProtKB">
        <authorList>
            <consortium name="EnsemblMetazoa"/>
        </authorList>
    </citation>
    <scope>IDENTIFICATION</scope>
    <source>
        <strain evidence="12">Aabys</strain>
    </source>
</reference>
<dbReference type="PRINTS" id="PR00988">
    <property type="entry name" value="URIDINKINASE"/>
</dbReference>
<dbReference type="STRING" id="7370.A0A1I8NEL0"/>
<dbReference type="OrthoDB" id="10257085at2759"/>
<dbReference type="PANTHER" id="PTHR10285">
    <property type="entry name" value="URIDINE KINASE"/>
    <property type="match status" value="1"/>
</dbReference>
<dbReference type="InterPro" id="IPR027417">
    <property type="entry name" value="P-loop_NTPase"/>
</dbReference>
<evidence type="ECO:0000256" key="9">
    <source>
        <dbReference type="ARBA" id="ARBA00047436"/>
    </source>
</evidence>
<evidence type="ECO:0000256" key="3">
    <source>
        <dbReference type="ARBA" id="ARBA00005408"/>
    </source>
</evidence>
<dbReference type="NCBIfam" id="NF004018">
    <property type="entry name" value="PRK05480.1"/>
    <property type="match status" value="1"/>
</dbReference>
<comment type="catalytic activity">
    <reaction evidence="9">
        <text>cytidine + ATP = CMP + ADP + H(+)</text>
        <dbReference type="Rhea" id="RHEA:24674"/>
        <dbReference type="ChEBI" id="CHEBI:15378"/>
        <dbReference type="ChEBI" id="CHEBI:17562"/>
        <dbReference type="ChEBI" id="CHEBI:30616"/>
        <dbReference type="ChEBI" id="CHEBI:60377"/>
        <dbReference type="ChEBI" id="CHEBI:456216"/>
        <dbReference type="EC" id="2.7.1.48"/>
    </reaction>
</comment>
<evidence type="ECO:0000313" key="12">
    <source>
        <dbReference type="EnsemblMetazoa" id="MDOA014394-PC"/>
    </source>
</evidence>
<dbReference type="SUPFAM" id="SSF52540">
    <property type="entry name" value="P-loop containing nucleoside triphosphate hydrolases"/>
    <property type="match status" value="1"/>
</dbReference>
<dbReference type="RefSeq" id="XP_011293644.1">
    <property type="nucleotide sequence ID" value="XM_011295342.2"/>
</dbReference>
<dbReference type="GO" id="GO:0004849">
    <property type="term" value="F:uridine kinase activity"/>
    <property type="evidence" value="ECO:0007669"/>
    <property type="project" value="UniProtKB-EC"/>
</dbReference>
<comment type="pathway">
    <text evidence="1">Pyrimidine metabolism; UMP biosynthesis via salvage pathway; UMP from uridine: step 1/1.</text>
</comment>
<keyword evidence="7 14" id="KW-0418">Kinase</keyword>
<dbReference type="EnsemblMetazoa" id="MDOA014394-RC">
    <property type="protein sequence ID" value="MDOA014394-PC"/>
    <property type="gene ID" value="MDOA014394"/>
</dbReference>
<dbReference type="FunFam" id="3.40.50.300:FF:000297">
    <property type="entry name" value="Uridine-cytidine kinase 2"/>
    <property type="match status" value="1"/>
</dbReference>
<dbReference type="InterPro" id="IPR000764">
    <property type="entry name" value="Uridine_kinase-like"/>
</dbReference>
<evidence type="ECO:0000256" key="7">
    <source>
        <dbReference type="ARBA" id="ARBA00022777"/>
    </source>
</evidence>
<evidence type="ECO:0000313" key="14">
    <source>
        <dbReference type="RefSeq" id="XP_011293644.1"/>
    </source>
</evidence>
<dbReference type="GO" id="GO:0044211">
    <property type="term" value="P:CTP salvage"/>
    <property type="evidence" value="ECO:0007669"/>
    <property type="project" value="UniProtKB-UniPathway"/>
</dbReference>
<dbReference type="EC" id="2.7.1.48" evidence="4"/>
<dbReference type="GO" id="GO:0044206">
    <property type="term" value="P:UMP salvage"/>
    <property type="evidence" value="ECO:0007669"/>
    <property type="project" value="UniProtKB-UniPathway"/>
</dbReference>
<keyword evidence="5" id="KW-0808">Transferase</keyword>
<dbReference type="AlphaFoldDB" id="A0A1I8NEL0"/>
<keyword evidence="13" id="KW-1185">Reference proteome</keyword>
<dbReference type="InterPro" id="IPR006083">
    <property type="entry name" value="PRK/URK"/>
</dbReference>
<comment type="pathway">
    <text evidence="2">Pyrimidine metabolism; CTP biosynthesis via salvage pathway; CTP from cytidine: step 1/3.</text>
</comment>
<evidence type="ECO:0000259" key="11">
    <source>
        <dbReference type="Pfam" id="PF00485"/>
    </source>
</evidence>
<comment type="catalytic activity">
    <reaction evidence="10">
        <text>uridine + ATP = UMP + ADP + H(+)</text>
        <dbReference type="Rhea" id="RHEA:16825"/>
        <dbReference type="ChEBI" id="CHEBI:15378"/>
        <dbReference type="ChEBI" id="CHEBI:16704"/>
        <dbReference type="ChEBI" id="CHEBI:30616"/>
        <dbReference type="ChEBI" id="CHEBI:57865"/>
        <dbReference type="ChEBI" id="CHEBI:456216"/>
        <dbReference type="EC" id="2.7.1.48"/>
    </reaction>
</comment>
<keyword evidence="6" id="KW-0547">Nucleotide-binding</keyword>
<evidence type="ECO:0000256" key="8">
    <source>
        <dbReference type="ARBA" id="ARBA00022840"/>
    </source>
</evidence>
<accession>A0A1I8NEL0</accession>
<dbReference type="CDD" id="cd02023">
    <property type="entry name" value="UMPK"/>
    <property type="match status" value="1"/>
</dbReference>
<dbReference type="UniPathway" id="UPA00579">
    <property type="reaction ID" value="UER00640"/>
</dbReference>
<reference evidence="14" key="2">
    <citation type="submission" date="2025-04" db="UniProtKB">
        <authorList>
            <consortium name="RefSeq"/>
        </authorList>
    </citation>
    <scope>IDENTIFICATION</scope>
    <source>
        <strain evidence="14">Aabys</strain>
    </source>
</reference>
<dbReference type="UniPathway" id="UPA00574">
    <property type="reaction ID" value="UER00637"/>
</dbReference>
<dbReference type="VEuPathDB" id="VectorBase:MDOMA2_013189"/>
<dbReference type="GO" id="GO:0005524">
    <property type="term" value="F:ATP binding"/>
    <property type="evidence" value="ECO:0007669"/>
    <property type="project" value="UniProtKB-KW"/>
</dbReference>
<evidence type="ECO:0000256" key="4">
    <source>
        <dbReference type="ARBA" id="ARBA00012137"/>
    </source>
</evidence>